<name>A0ABW5GHM5_9PSEU</name>
<dbReference type="SUPFAM" id="SSF55729">
    <property type="entry name" value="Acyl-CoA N-acyltransferases (Nat)"/>
    <property type="match status" value="1"/>
</dbReference>
<keyword evidence="3" id="KW-1185">Reference proteome</keyword>
<gene>
    <name evidence="2" type="ORF">ACFSYJ_14005</name>
</gene>
<evidence type="ECO:0000313" key="2">
    <source>
        <dbReference type="EMBL" id="MFD2459724.1"/>
    </source>
</evidence>
<dbReference type="Gene3D" id="3.40.630.30">
    <property type="match status" value="1"/>
</dbReference>
<sequence length="193" mass="21020">MTSFAELTGETWPLFERLFGPGGVQGGCWCAFFRLPGPEFKRLGRDGRKEHVRGEADAGRPLGLLALVDGEPLGWVAVSPRPDNPRLKRSPIAATTVPADVRVWSVTCFFVHRRGRRRGLGAELLSAAVDFAARGGAEAVEGYPVEVTGKRPGTDLYHGTVKMFLGAGFEVVERRGPGRALVRRWLADARRPG</sequence>
<keyword evidence="2" id="KW-0012">Acyltransferase</keyword>
<evidence type="ECO:0000259" key="1">
    <source>
        <dbReference type="PROSITE" id="PS51186"/>
    </source>
</evidence>
<proteinExistence type="predicted"/>
<dbReference type="EC" id="2.3.1.-" evidence="2"/>
<dbReference type="InterPro" id="IPR016181">
    <property type="entry name" value="Acyl_CoA_acyltransferase"/>
</dbReference>
<dbReference type="EMBL" id="JBHUKU010000006">
    <property type="protein sequence ID" value="MFD2459724.1"/>
    <property type="molecule type" value="Genomic_DNA"/>
</dbReference>
<dbReference type="PROSITE" id="PS51186">
    <property type="entry name" value="GNAT"/>
    <property type="match status" value="1"/>
</dbReference>
<dbReference type="Proteomes" id="UP001597419">
    <property type="component" value="Unassembled WGS sequence"/>
</dbReference>
<dbReference type="InterPro" id="IPR000182">
    <property type="entry name" value="GNAT_dom"/>
</dbReference>
<keyword evidence="2" id="KW-0808">Transferase</keyword>
<feature type="domain" description="N-acetyltransferase" evidence="1">
    <location>
        <begin position="1"/>
        <end position="188"/>
    </location>
</feature>
<reference evidence="3" key="1">
    <citation type="journal article" date="2019" name="Int. J. Syst. Evol. Microbiol.">
        <title>The Global Catalogue of Microorganisms (GCM) 10K type strain sequencing project: providing services to taxonomists for standard genome sequencing and annotation.</title>
        <authorList>
            <consortium name="The Broad Institute Genomics Platform"/>
            <consortium name="The Broad Institute Genome Sequencing Center for Infectious Disease"/>
            <person name="Wu L."/>
            <person name="Ma J."/>
        </authorList>
    </citation>
    <scope>NUCLEOTIDE SEQUENCE [LARGE SCALE GENOMIC DNA]</scope>
    <source>
        <strain evidence="3">CGMCC 4.7643</strain>
    </source>
</reference>
<protein>
    <submittedName>
        <fullName evidence="2">GNAT family N-acetyltransferase</fullName>
        <ecNumber evidence="2">2.3.1.-</ecNumber>
    </submittedName>
</protein>
<accession>A0ABW5GHM5</accession>
<organism evidence="2 3">
    <name type="scientific">Amycolatopsis samaneae</name>
    <dbReference type="NCBI Taxonomy" id="664691"/>
    <lineage>
        <taxon>Bacteria</taxon>
        <taxon>Bacillati</taxon>
        <taxon>Actinomycetota</taxon>
        <taxon>Actinomycetes</taxon>
        <taxon>Pseudonocardiales</taxon>
        <taxon>Pseudonocardiaceae</taxon>
        <taxon>Amycolatopsis</taxon>
    </lineage>
</organism>
<evidence type="ECO:0000313" key="3">
    <source>
        <dbReference type="Proteomes" id="UP001597419"/>
    </source>
</evidence>
<dbReference type="GO" id="GO:0016746">
    <property type="term" value="F:acyltransferase activity"/>
    <property type="evidence" value="ECO:0007669"/>
    <property type="project" value="UniProtKB-KW"/>
</dbReference>
<comment type="caution">
    <text evidence="2">The sequence shown here is derived from an EMBL/GenBank/DDBJ whole genome shotgun (WGS) entry which is preliminary data.</text>
</comment>
<dbReference type="Pfam" id="PF00583">
    <property type="entry name" value="Acetyltransf_1"/>
    <property type="match status" value="1"/>
</dbReference>
<dbReference type="RefSeq" id="WP_345397425.1">
    <property type="nucleotide sequence ID" value="NZ_BAABHG010000008.1"/>
</dbReference>